<comment type="caution">
    <text evidence="2">The sequence shown here is derived from an EMBL/GenBank/DDBJ whole genome shotgun (WGS) entry which is preliminary data.</text>
</comment>
<proteinExistence type="predicted"/>
<accession>A0A8J5IRK1</accession>
<evidence type="ECO:0000313" key="3">
    <source>
        <dbReference type="Proteomes" id="UP000709295"/>
    </source>
</evidence>
<dbReference type="EMBL" id="JAENGY010002194">
    <property type="protein sequence ID" value="KAG6945085.1"/>
    <property type="molecule type" value="Genomic_DNA"/>
</dbReference>
<gene>
    <name evidence="2" type="ORF">JG688_00016748</name>
</gene>
<protein>
    <submittedName>
        <fullName evidence="2">Uncharacterized protein</fullName>
    </submittedName>
</protein>
<sequence>MRDSVDVARYFASQINAYACNVCCDWYCKWKSLVSPSSTSTRTRPSDEGWAHYEDPVHNYYRRTVCTVSGKLFLWGDPICSLYHQLLQTTLFYCAPGNVSSDVGDILTVSEMQQLPVETLTQPSCLRGFSRRTQRRHSGTTENTWSSSSTCQMQRSLPAQCRPTAATRSSTHARRW</sequence>
<evidence type="ECO:0000313" key="2">
    <source>
        <dbReference type="EMBL" id="KAG6945085.1"/>
    </source>
</evidence>
<feature type="region of interest" description="Disordered" evidence="1">
    <location>
        <begin position="131"/>
        <end position="176"/>
    </location>
</feature>
<keyword evidence="3" id="KW-1185">Reference proteome</keyword>
<dbReference type="Proteomes" id="UP000709295">
    <property type="component" value="Unassembled WGS sequence"/>
</dbReference>
<evidence type="ECO:0000256" key="1">
    <source>
        <dbReference type="SAM" id="MobiDB-lite"/>
    </source>
</evidence>
<dbReference type="AlphaFoldDB" id="A0A8J5IRK1"/>
<feature type="compositionally biased region" description="Polar residues" evidence="1">
    <location>
        <begin position="140"/>
        <end position="157"/>
    </location>
</feature>
<reference evidence="2" key="1">
    <citation type="submission" date="2021-01" db="EMBL/GenBank/DDBJ databases">
        <title>Phytophthora aleatoria, a newly-described species from Pinus radiata is distinct from Phytophthora cactorum isolates based on comparative genomics.</title>
        <authorList>
            <person name="Mcdougal R."/>
            <person name="Panda P."/>
            <person name="Williams N."/>
            <person name="Studholme D.J."/>
        </authorList>
    </citation>
    <scope>NUCLEOTIDE SEQUENCE</scope>
    <source>
        <strain evidence="2">NZFS 4037</strain>
    </source>
</reference>
<organism evidence="2 3">
    <name type="scientific">Phytophthora aleatoria</name>
    <dbReference type="NCBI Taxonomy" id="2496075"/>
    <lineage>
        <taxon>Eukaryota</taxon>
        <taxon>Sar</taxon>
        <taxon>Stramenopiles</taxon>
        <taxon>Oomycota</taxon>
        <taxon>Peronosporomycetes</taxon>
        <taxon>Peronosporales</taxon>
        <taxon>Peronosporaceae</taxon>
        <taxon>Phytophthora</taxon>
    </lineage>
</organism>
<name>A0A8J5IRK1_9STRA</name>